<dbReference type="Proteomes" id="UP001054889">
    <property type="component" value="Unassembled WGS sequence"/>
</dbReference>
<reference evidence="3" key="2">
    <citation type="submission" date="2021-12" db="EMBL/GenBank/DDBJ databases">
        <title>Resequencing data analysis of finger millet.</title>
        <authorList>
            <person name="Hatakeyama M."/>
            <person name="Aluri S."/>
            <person name="Balachadran M.T."/>
            <person name="Sivarajan S.R."/>
            <person name="Poveda L."/>
            <person name="Shimizu-Inatsugi R."/>
            <person name="Schlapbach R."/>
            <person name="Sreeman S.M."/>
            <person name="Shimizu K.K."/>
        </authorList>
    </citation>
    <scope>NUCLEOTIDE SEQUENCE</scope>
</reference>
<accession>A0AAV5CBF6</accession>
<dbReference type="PANTHER" id="PTHR21596:SF55">
    <property type="entry name" value="OS12G0572500 PROTEIN"/>
    <property type="match status" value="1"/>
</dbReference>
<proteinExistence type="predicted"/>
<gene>
    <name evidence="3" type="primary">ga12100</name>
    <name evidence="3" type="ORF">PR202_ga12100</name>
</gene>
<feature type="domain" description="Factor of DNA methylation 1-5/IDN2" evidence="2">
    <location>
        <begin position="164"/>
        <end position="292"/>
    </location>
</feature>
<sequence length="307" mass="34976">MEIVESISWARGMAGHLGALASKVDDKVCCLRDALAEYRNIRNVIDGVAEEKERLRQEKERFKQEKERLKQEEKKLLSEMHANGEVLEAMKADLLASKNTLIAASNAITSSTEKISQQEKELEMQTGLVELPERNVGNELESVRNEMIKGFLVIDVGGRKLGIREMGKLNEKAFKIACLQKLPPEEVGAACYQLYSLWQKQLSDLSWYPFKKVTVDGNCQEIVNVDDDKLQELKSAWGEVAHDAVVKALMEMQEYNRLSDRSIAYELWNYKEGRKATIREGVEYMCTQVKQLSATKRRKTRRMAGIA</sequence>
<name>A0AAV5CBF6_ELECO</name>
<dbReference type="AlphaFoldDB" id="A0AAV5CBF6"/>
<dbReference type="PANTHER" id="PTHR21596">
    <property type="entry name" value="RIBONUCLEASE P SUBUNIT P38"/>
    <property type="match status" value="1"/>
</dbReference>
<dbReference type="Pfam" id="PF03469">
    <property type="entry name" value="XH"/>
    <property type="match status" value="1"/>
</dbReference>
<reference evidence="3" key="1">
    <citation type="journal article" date="2018" name="DNA Res.">
        <title>Multiple hybrid de novo genome assembly of finger millet, an orphan allotetraploid crop.</title>
        <authorList>
            <person name="Hatakeyama M."/>
            <person name="Aluri S."/>
            <person name="Balachadran M.T."/>
            <person name="Sivarajan S.R."/>
            <person name="Patrignani A."/>
            <person name="Gruter S."/>
            <person name="Poveda L."/>
            <person name="Shimizu-Inatsugi R."/>
            <person name="Baeten J."/>
            <person name="Francoijs K.J."/>
            <person name="Nataraja K.N."/>
            <person name="Reddy Y.A.N."/>
            <person name="Phadnis S."/>
            <person name="Ravikumar R.L."/>
            <person name="Schlapbach R."/>
            <person name="Sreeman S.M."/>
            <person name="Shimizu K.K."/>
        </authorList>
    </citation>
    <scope>NUCLEOTIDE SEQUENCE</scope>
</reference>
<evidence type="ECO:0000256" key="1">
    <source>
        <dbReference type="SAM" id="Coils"/>
    </source>
</evidence>
<organism evidence="3 4">
    <name type="scientific">Eleusine coracana subsp. coracana</name>
    <dbReference type="NCBI Taxonomy" id="191504"/>
    <lineage>
        <taxon>Eukaryota</taxon>
        <taxon>Viridiplantae</taxon>
        <taxon>Streptophyta</taxon>
        <taxon>Embryophyta</taxon>
        <taxon>Tracheophyta</taxon>
        <taxon>Spermatophyta</taxon>
        <taxon>Magnoliopsida</taxon>
        <taxon>Liliopsida</taxon>
        <taxon>Poales</taxon>
        <taxon>Poaceae</taxon>
        <taxon>PACMAD clade</taxon>
        <taxon>Chloridoideae</taxon>
        <taxon>Cynodonteae</taxon>
        <taxon>Eleusininae</taxon>
        <taxon>Eleusine</taxon>
    </lineage>
</organism>
<dbReference type="InterPro" id="IPR005379">
    <property type="entry name" value="FDM1-5/IDN2_XH"/>
</dbReference>
<dbReference type="InterPro" id="IPR045177">
    <property type="entry name" value="FDM1-5/IDN2"/>
</dbReference>
<keyword evidence="1" id="KW-0175">Coiled coil</keyword>
<dbReference type="GO" id="GO:0080188">
    <property type="term" value="P:gene silencing by siRNA-directed DNA methylation"/>
    <property type="evidence" value="ECO:0007669"/>
    <property type="project" value="InterPro"/>
</dbReference>
<evidence type="ECO:0000313" key="4">
    <source>
        <dbReference type="Proteomes" id="UP001054889"/>
    </source>
</evidence>
<keyword evidence="4" id="KW-1185">Reference proteome</keyword>
<comment type="caution">
    <text evidence="3">The sequence shown here is derived from an EMBL/GenBank/DDBJ whole genome shotgun (WGS) entry which is preliminary data.</text>
</comment>
<evidence type="ECO:0000259" key="2">
    <source>
        <dbReference type="Pfam" id="PF03469"/>
    </source>
</evidence>
<dbReference type="EMBL" id="BQKI01000005">
    <property type="protein sequence ID" value="GJM95372.1"/>
    <property type="molecule type" value="Genomic_DNA"/>
</dbReference>
<evidence type="ECO:0000313" key="3">
    <source>
        <dbReference type="EMBL" id="GJM95372.1"/>
    </source>
</evidence>
<feature type="coiled-coil region" evidence="1">
    <location>
        <begin position="38"/>
        <end position="83"/>
    </location>
</feature>
<protein>
    <recommendedName>
        <fullName evidence="2">Factor of DNA methylation 1-5/IDN2 domain-containing protein</fullName>
    </recommendedName>
</protein>